<evidence type="ECO:0000256" key="4">
    <source>
        <dbReference type="ARBA" id="ARBA00023136"/>
    </source>
</evidence>
<keyword evidence="9" id="KW-1185">Reference proteome</keyword>
<feature type="region of interest" description="Disordered" evidence="5">
    <location>
        <begin position="856"/>
        <end position="894"/>
    </location>
</feature>
<feature type="compositionally biased region" description="Basic and acidic residues" evidence="5">
    <location>
        <begin position="293"/>
        <end position="302"/>
    </location>
</feature>
<keyword evidence="2 6" id="KW-0812">Transmembrane</keyword>
<feature type="region of interest" description="Disordered" evidence="5">
    <location>
        <begin position="1011"/>
        <end position="1030"/>
    </location>
</feature>
<feature type="transmembrane region" description="Helical" evidence="6">
    <location>
        <begin position="128"/>
        <end position="147"/>
    </location>
</feature>
<dbReference type="PANTHER" id="PTHR39469">
    <property type="entry name" value="CHROMOSOME 1, WHOLE GENOME SHOTGUN SEQUENCE"/>
    <property type="match status" value="1"/>
</dbReference>
<feature type="transmembrane region" description="Helical" evidence="6">
    <location>
        <begin position="71"/>
        <end position="90"/>
    </location>
</feature>
<dbReference type="EMBL" id="RYZI01000233">
    <property type="protein sequence ID" value="RWA07838.1"/>
    <property type="molecule type" value="Genomic_DNA"/>
</dbReference>
<feature type="compositionally biased region" description="Low complexity" evidence="5">
    <location>
        <begin position="676"/>
        <end position="686"/>
    </location>
</feature>
<feature type="region of interest" description="Disordered" evidence="5">
    <location>
        <begin position="568"/>
        <end position="613"/>
    </location>
</feature>
<comment type="caution">
    <text evidence="8">The sequence shown here is derived from an EMBL/GenBank/DDBJ whole genome shotgun (WGS) entry which is preliminary data.</text>
</comment>
<evidence type="ECO:0000313" key="8">
    <source>
        <dbReference type="EMBL" id="RWA07838.1"/>
    </source>
</evidence>
<sequence>MATSTTAFPSAINGNSPDHNNSSLATPSPIPAGHLPLNPRLTPGWGVAGALLLISGAAYTLIGIKNAWFHTFFSSAFLSGLSVTVLIVYVMTPPVPAAIEGAYVVAAVVTGLILGGAAIVFREITEGLGCLLGGFCVSMWLLTLKPGGLLPSTAPTVIFIAAFTVGSYGFYFSRYTRPYAQMGLMSFAGATVTVIGIDCFSRAGLKEFWAYIWNLNKELFPYATDTYPLTKGIRVEIALTAVFTIIGVISQVKLWRVIQERRAKKSEEQAEERRKRDEEEANLGQQIEAQNANERRQWERVYGDQPPRSLAGSEDSGVGDVDDEKTKKIRISQNVVRQVPSNEDVIEMVELPSPDLTSSPDPDSAKKFANGTIMTNQNDGSRVTIRVAKDDEPARHNDVTSISDQNEKVWIVNGNGEARPSSIISCHVPQMSPKSLGPEVTPLPFKIPNEVHGNESRSSIATYADEDDGDYVLSQKPSRLSLTNRLSVNSGNILHSLSQRSVHSRTSKRKTGELGALQSPGAVGSTEELVENSKRYSDVLSIVATIDDLSQDGDAYDYSTKENANRNSIPTLTVDSSGSITEPNIAGKEGDSEMKLKPPNSRWRLNARPTSSAETVGTDILNLSIVNSSSGDVSKRSSLNPSTKKTETESTNGNSNPTDITAIEATSESSMPPKSPDLSTTPTSLTKDMLPSALTRVALSYRTNEWAKHLSTAEPPQLERLQLDGCPDHHDEEKLEAEVAAPVHIEELQQTADNVTRPVAMTRSSSSASNIPQVPSPVDRSSSRISSYSSPNVHIPATLAILTSAGTEPAGAQGIPVKSTTPNILQAGHSFKNKWQRKSSEVYNQPIQEEDGNELLSVGQPASSDGEGNSTPGSTPPSPTEPTPAPIPGVVSYSSPQTLLGKREMFLRNRSQSQLFAAPATQENPEHTTRPASQLTSPYSYTTPPPPPLMTQDIDDIPLSQRKELMRQNSMLSVNSVNSIGGRPKRNSSSNMAHALAANSTSHGQIITAESSNFDSHQPRRHTQIPSQAARDARLSQFRQSVAAELRAPPPVVQKSGRETPLLLSASSTPLAGSSTNKAEVSRAIDQQRSVLMSQREQEAQRREMERWEKERNDRAFEEMMRNGGLIDAHREALRRMQGGVKHE</sequence>
<evidence type="ECO:0000256" key="3">
    <source>
        <dbReference type="ARBA" id="ARBA00022989"/>
    </source>
</evidence>
<accession>A0A439D0A5</accession>
<comment type="subcellular location">
    <subcellularLocation>
        <location evidence="1">Membrane</location>
        <topology evidence="1">Multi-pass membrane protein</topology>
    </subcellularLocation>
</comment>
<evidence type="ECO:0000259" key="7">
    <source>
        <dbReference type="Pfam" id="PF13886"/>
    </source>
</evidence>
<feature type="transmembrane region" description="Helical" evidence="6">
    <location>
        <begin position="45"/>
        <end position="64"/>
    </location>
</feature>
<feature type="region of interest" description="Disordered" evidence="5">
    <location>
        <begin position="265"/>
        <end position="326"/>
    </location>
</feature>
<dbReference type="AlphaFoldDB" id="A0A439D0A5"/>
<dbReference type="STRING" id="363999.A0A439D0A5"/>
<reference evidence="8 9" key="1">
    <citation type="submission" date="2018-12" db="EMBL/GenBank/DDBJ databases">
        <title>Draft genome sequence of Xylaria grammica IHI A82.</title>
        <authorList>
            <person name="Buettner E."/>
            <person name="Kellner H."/>
        </authorList>
    </citation>
    <scope>NUCLEOTIDE SEQUENCE [LARGE SCALE GENOMIC DNA]</scope>
    <source>
        <strain evidence="8 9">IHI A82</strain>
    </source>
</reference>
<feature type="region of interest" description="Disordered" evidence="5">
    <location>
        <begin position="629"/>
        <end position="686"/>
    </location>
</feature>
<feature type="region of interest" description="Disordered" evidence="5">
    <location>
        <begin position="1"/>
        <end position="25"/>
    </location>
</feature>
<feature type="region of interest" description="Disordered" evidence="5">
    <location>
        <begin position="917"/>
        <end position="951"/>
    </location>
</feature>
<feature type="transmembrane region" description="Helical" evidence="6">
    <location>
        <begin position="153"/>
        <end position="172"/>
    </location>
</feature>
<feature type="compositionally biased region" description="Basic and acidic residues" evidence="5">
    <location>
        <begin position="265"/>
        <end position="278"/>
    </location>
</feature>
<organism evidence="8 9">
    <name type="scientific">Xylaria grammica</name>
    <dbReference type="NCBI Taxonomy" id="363999"/>
    <lineage>
        <taxon>Eukaryota</taxon>
        <taxon>Fungi</taxon>
        <taxon>Dikarya</taxon>
        <taxon>Ascomycota</taxon>
        <taxon>Pezizomycotina</taxon>
        <taxon>Sordariomycetes</taxon>
        <taxon>Xylariomycetidae</taxon>
        <taxon>Xylariales</taxon>
        <taxon>Xylariaceae</taxon>
        <taxon>Xylaria</taxon>
    </lineage>
</organism>
<dbReference type="Proteomes" id="UP000286045">
    <property type="component" value="Unassembled WGS sequence"/>
</dbReference>
<proteinExistence type="predicted"/>
<evidence type="ECO:0000313" key="9">
    <source>
        <dbReference type="Proteomes" id="UP000286045"/>
    </source>
</evidence>
<protein>
    <recommendedName>
        <fullName evidence="7">TM7S3/TM198-like domain-containing protein</fullName>
    </recommendedName>
</protein>
<dbReference type="InterPro" id="IPR025256">
    <property type="entry name" value="TM7S3/TM198-like_dom"/>
</dbReference>
<feature type="region of interest" description="Disordered" evidence="5">
    <location>
        <begin position="763"/>
        <end position="789"/>
    </location>
</feature>
<feature type="compositionally biased region" description="Pro residues" evidence="5">
    <location>
        <begin position="874"/>
        <end position="887"/>
    </location>
</feature>
<evidence type="ECO:0000256" key="6">
    <source>
        <dbReference type="SAM" id="Phobius"/>
    </source>
</evidence>
<feature type="transmembrane region" description="Helical" evidence="6">
    <location>
        <begin position="102"/>
        <end position="121"/>
    </location>
</feature>
<feature type="compositionally biased region" description="Low complexity" evidence="5">
    <location>
        <begin position="772"/>
        <end position="789"/>
    </location>
</feature>
<feature type="transmembrane region" description="Helical" evidence="6">
    <location>
        <begin position="184"/>
        <end position="205"/>
    </location>
</feature>
<feature type="compositionally biased region" description="Polar residues" evidence="5">
    <location>
        <begin position="629"/>
        <end position="670"/>
    </location>
</feature>
<feature type="domain" description="TM7S3/TM198-like" evidence="7">
    <location>
        <begin position="49"/>
        <end position="252"/>
    </location>
</feature>
<dbReference type="GO" id="GO:0016020">
    <property type="term" value="C:membrane"/>
    <property type="evidence" value="ECO:0007669"/>
    <property type="project" value="UniProtKB-SubCell"/>
</dbReference>
<dbReference type="Pfam" id="PF13886">
    <property type="entry name" value="TM7S3_TM198"/>
    <property type="match status" value="1"/>
</dbReference>
<feature type="region of interest" description="Disordered" evidence="5">
    <location>
        <begin position="497"/>
        <end position="528"/>
    </location>
</feature>
<evidence type="ECO:0000256" key="1">
    <source>
        <dbReference type="ARBA" id="ARBA00004141"/>
    </source>
</evidence>
<feature type="compositionally biased region" description="Polar residues" evidence="5">
    <location>
        <begin position="283"/>
        <end position="292"/>
    </location>
</feature>
<feature type="compositionally biased region" description="Polar residues" evidence="5">
    <location>
        <begin position="568"/>
        <end position="582"/>
    </location>
</feature>
<keyword evidence="4 6" id="KW-0472">Membrane</keyword>
<dbReference type="PANTHER" id="PTHR39469:SF1">
    <property type="entry name" value="DUF4203 DOMAIN-CONTAINING PROTEIN"/>
    <property type="match status" value="1"/>
</dbReference>
<gene>
    <name evidence="8" type="ORF">EKO27_g7263</name>
</gene>
<name>A0A439D0A5_9PEZI</name>
<keyword evidence="3 6" id="KW-1133">Transmembrane helix</keyword>
<evidence type="ECO:0000256" key="5">
    <source>
        <dbReference type="SAM" id="MobiDB-lite"/>
    </source>
</evidence>
<evidence type="ECO:0000256" key="2">
    <source>
        <dbReference type="ARBA" id="ARBA00022692"/>
    </source>
</evidence>